<keyword evidence="2" id="KW-1185">Reference proteome</keyword>
<dbReference type="InterPro" id="IPR016181">
    <property type="entry name" value="Acyl_CoA_acyltransferase"/>
</dbReference>
<dbReference type="Pfam" id="PF13527">
    <property type="entry name" value="Acetyltransf_9"/>
    <property type="match status" value="1"/>
</dbReference>
<evidence type="ECO:0000313" key="1">
    <source>
        <dbReference type="EMBL" id="KAG0303188.1"/>
    </source>
</evidence>
<dbReference type="SUPFAM" id="SSF55729">
    <property type="entry name" value="Acyl-CoA N-acyltransferases (Nat)"/>
    <property type="match status" value="1"/>
</dbReference>
<organism evidence="1 2">
    <name type="scientific">Dissophora globulifera</name>
    <dbReference type="NCBI Taxonomy" id="979702"/>
    <lineage>
        <taxon>Eukaryota</taxon>
        <taxon>Fungi</taxon>
        <taxon>Fungi incertae sedis</taxon>
        <taxon>Mucoromycota</taxon>
        <taxon>Mortierellomycotina</taxon>
        <taxon>Mortierellomycetes</taxon>
        <taxon>Mortierellales</taxon>
        <taxon>Mortierellaceae</taxon>
        <taxon>Dissophora</taxon>
    </lineage>
</organism>
<name>A0A9P6UIW2_9FUNG</name>
<sequence length="192" mass="21507">MTRMHIQTSQRKTIDIGDGLIMRWSTKADATNVSTLVSEAFRWFQRPGSLPTDSIPPPNEWAEAAVTRTFSGKSAAMSEFDYAVVEDTKREEGKNPIVACVGLHRHLAYYGSVKVYFGQPESVATDSEYRSRGFIRRLLFEMIHPESEARGDVLQFISGIPYYYRQFGYDLGLTISPTAKVESASVPQLAKG</sequence>
<dbReference type="AlphaFoldDB" id="A0A9P6UIW2"/>
<accession>A0A9P6UIW2</accession>
<protein>
    <submittedName>
        <fullName evidence="1">Uncharacterized protein</fullName>
    </submittedName>
</protein>
<dbReference type="EMBL" id="JAAAIP010001871">
    <property type="protein sequence ID" value="KAG0303188.1"/>
    <property type="molecule type" value="Genomic_DNA"/>
</dbReference>
<dbReference type="Gene3D" id="3.40.630.30">
    <property type="match status" value="1"/>
</dbReference>
<proteinExistence type="predicted"/>
<evidence type="ECO:0000313" key="2">
    <source>
        <dbReference type="Proteomes" id="UP000738325"/>
    </source>
</evidence>
<gene>
    <name evidence="1" type="ORF">BGZ99_002753</name>
</gene>
<dbReference type="Proteomes" id="UP000738325">
    <property type="component" value="Unassembled WGS sequence"/>
</dbReference>
<feature type="non-terminal residue" evidence="1">
    <location>
        <position position="192"/>
    </location>
</feature>
<dbReference type="OrthoDB" id="2321175at2759"/>
<reference evidence="1" key="1">
    <citation type="journal article" date="2020" name="Fungal Divers.">
        <title>Resolving the Mortierellaceae phylogeny through synthesis of multi-gene phylogenetics and phylogenomics.</title>
        <authorList>
            <person name="Vandepol N."/>
            <person name="Liber J."/>
            <person name="Desiro A."/>
            <person name="Na H."/>
            <person name="Kennedy M."/>
            <person name="Barry K."/>
            <person name="Grigoriev I.V."/>
            <person name="Miller A.N."/>
            <person name="O'Donnell K."/>
            <person name="Stajich J.E."/>
            <person name="Bonito G."/>
        </authorList>
    </citation>
    <scope>NUCLEOTIDE SEQUENCE</scope>
    <source>
        <strain evidence="1">REB-010B</strain>
    </source>
</reference>
<comment type="caution">
    <text evidence="1">The sequence shown here is derived from an EMBL/GenBank/DDBJ whole genome shotgun (WGS) entry which is preliminary data.</text>
</comment>